<evidence type="ECO:0000313" key="2">
    <source>
        <dbReference type="EMBL" id="QJA92129.1"/>
    </source>
</evidence>
<dbReference type="EMBL" id="MT141729">
    <property type="protein sequence ID" value="QJA69701.1"/>
    <property type="molecule type" value="Genomic_DNA"/>
</dbReference>
<sequence length="56" mass="6478">MKIGSYIIMHERHYPAFGKANKIARCLTENDIENLLQGRAHIHRNPVKRKAGLHTQ</sequence>
<protein>
    <submittedName>
        <fullName evidence="1">Uncharacterized protein</fullName>
    </submittedName>
</protein>
<evidence type="ECO:0000313" key="1">
    <source>
        <dbReference type="EMBL" id="QJA69701.1"/>
    </source>
</evidence>
<accession>A0A6M3JKX0</accession>
<name>A0A6M3JKX0_9ZZZZ</name>
<gene>
    <name evidence="1" type="ORF">MM415A04362_0004</name>
    <name evidence="2" type="ORF">MM415B04844_0004</name>
</gene>
<dbReference type="EMBL" id="MT143040">
    <property type="protein sequence ID" value="QJA92129.1"/>
    <property type="molecule type" value="Genomic_DNA"/>
</dbReference>
<reference evidence="1" key="1">
    <citation type="submission" date="2020-03" db="EMBL/GenBank/DDBJ databases">
        <title>The deep terrestrial virosphere.</title>
        <authorList>
            <person name="Holmfeldt K."/>
            <person name="Nilsson E."/>
            <person name="Simone D."/>
            <person name="Lopez-Fernandez M."/>
            <person name="Wu X."/>
            <person name="de Brujin I."/>
            <person name="Lundin D."/>
            <person name="Andersson A."/>
            <person name="Bertilsson S."/>
            <person name="Dopson M."/>
        </authorList>
    </citation>
    <scope>NUCLEOTIDE SEQUENCE</scope>
    <source>
        <strain evidence="1">MM415A04362</strain>
        <strain evidence="2">MM415B04844</strain>
    </source>
</reference>
<organism evidence="1">
    <name type="scientific">viral metagenome</name>
    <dbReference type="NCBI Taxonomy" id="1070528"/>
    <lineage>
        <taxon>unclassified sequences</taxon>
        <taxon>metagenomes</taxon>
        <taxon>organismal metagenomes</taxon>
    </lineage>
</organism>
<dbReference type="AlphaFoldDB" id="A0A6M3JKX0"/>
<proteinExistence type="predicted"/>